<dbReference type="Proteomes" id="UP000637299">
    <property type="component" value="Unassembled WGS sequence"/>
</dbReference>
<protein>
    <submittedName>
        <fullName evidence="1">Uncharacterized protein</fullName>
    </submittedName>
</protein>
<organism evidence="1 2">
    <name type="scientific">Chryseobacterium caseinilyticum</name>
    <dbReference type="NCBI Taxonomy" id="2771428"/>
    <lineage>
        <taxon>Bacteria</taxon>
        <taxon>Pseudomonadati</taxon>
        <taxon>Bacteroidota</taxon>
        <taxon>Flavobacteriia</taxon>
        <taxon>Flavobacteriales</taxon>
        <taxon>Weeksellaceae</taxon>
        <taxon>Chryseobacterium group</taxon>
        <taxon>Chryseobacterium</taxon>
    </lineage>
</organism>
<reference evidence="1 2" key="1">
    <citation type="submission" date="2020-09" db="EMBL/GenBank/DDBJ databases">
        <title>Genome seq and assembly of Chryseobacterium sp.</title>
        <authorList>
            <person name="Chhetri G."/>
        </authorList>
    </citation>
    <scope>NUCLEOTIDE SEQUENCE [LARGE SCALE GENOMIC DNA]</scope>
    <source>
        <strain evidence="1 2">GCR10</strain>
    </source>
</reference>
<dbReference type="EMBL" id="JACYFS010000007">
    <property type="protein sequence ID" value="MBD8084237.1"/>
    <property type="molecule type" value="Genomic_DNA"/>
</dbReference>
<gene>
    <name evidence="1" type="ORF">IC610_17640</name>
</gene>
<evidence type="ECO:0000313" key="1">
    <source>
        <dbReference type="EMBL" id="MBD8084237.1"/>
    </source>
</evidence>
<name>A0ABR8ZG86_9FLAO</name>
<dbReference type="RefSeq" id="WP_191738014.1">
    <property type="nucleotide sequence ID" value="NZ_JACYFS010000007.1"/>
</dbReference>
<proteinExistence type="predicted"/>
<accession>A0ABR8ZG86</accession>
<evidence type="ECO:0000313" key="2">
    <source>
        <dbReference type="Proteomes" id="UP000637299"/>
    </source>
</evidence>
<comment type="caution">
    <text evidence="1">The sequence shown here is derived from an EMBL/GenBank/DDBJ whole genome shotgun (WGS) entry which is preliminary data.</text>
</comment>
<keyword evidence="2" id="KW-1185">Reference proteome</keyword>
<sequence>MTNFNPHINRSIFKNEILEIQQNEGNNSTVVNIIEKELPNSKELYFFEQFLNICRKYNISYVSKVNEKLFEIIIKTNGYESLKISYKNKDKDISIELAKILYGQLSIQILNKIFVDNMKNKR</sequence>